<evidence type="ECO:0000256" key="8">
    <source>
        <dbReference type="PIRSR" id="PIRSR602129-50"/>
    </source>
</evidence>
<dbReference type="InterPro" id="IPR002129">
    <property type="entry name" value="PyrdxlP-dep_de-COase"/>
</dbReference>
<feature type="region of interest" description="Disordered" evidence="9">
    <location>
        <begin position="1"/>
        <end position="41"/>
    </location>
</feature>
<dbReference type="Pfam" id="PF00282">
    <property type="entry name" value="Pyridoxal_deC"/>
    <property type="match status" value="1"/>
</dbReference>
<dbReference type="Gene3D" id="3.40.640.10">
    <property type="entry name" value="Type I PLP-dependent aspartate aminotransferase-like (Major domain)"/>
    <property type="match status" value="1"/>
</dbReference>
<proteinExistence type="inferred from homology"/>
<accession>A0A6A7C4L7</accession>
<dbReference type="GO" id="GO:0030170">
    <property type="term" value="F:pyridoxal phosphate binding"/>
    <property type="evidence" value="ECO:0007669"/>
    <property type="project" value="InterPro"/>
</dbReference>
<keyword evidence="11" id="KW-1185">Reference proteome</keyword>
<comment type="similarity">
    <text evidence="2">Belongs to the group II decarboxylase family.</text>
</comment>
<dbReference type="InterPro" id="IPR001313">
    <property type="entry name" value="Pumilio_RNA-bd_rpt"/>
</dbReference>
<dbReference type="Gene3D" id="1.25.10.10">
    <property type="entry name" value="Leucine-rich Repeat Variant"/>
    <property type="match status" value="2"/>
</dbReference>
<comment type="function">
    <text evidence="7">RNA-binding nucleolar protein required for pre-rRNA processing. Involved in production of 18S rRNA and assembly of small ribosomal subunit.</text>
</comment>
<dbReference type="GO" id="GO:0005737">
    <property type="term" value="C:cytoplasm"/>
    <property type="evidence" value="ECO:0007669"/>
    <property type="project" value="TreeGrafter"/>
</dbReference>
<evidence type="ECO:0000256" key="9">
    <source>
        <dbReference type="SAM" id="MobiDB-lite"/>
    </source>
</evidence>
<evidence type="ECO:0000256" key="7">
    <source>
        <dbReference type="ARBA" id="ARBA00024893"/>
    </source>
</evidence>
<organism evidence="10 11">
    <name type="scientific">Piedraia hortae CBS 480.64</name>
    <dbReference type="NCBI Taxonomy" id="1314780"/>
    <lineage>
        <taxon>Eukaryota</taxon>
        <taxon>Fungi</taxon>
        <taxon>Dikarya</taxon>
        <taxon>Ascomycota</taxon>
        <taxon>Pezizomycotina</taxon>
        <taxon>Dothideomycetes</taxon>
        <taxon>Dothideomycetidae</taxon>
        <taxon>Capnodiales</taxon>
        <taxon>Piedraiaceae</taxon>
        <taxon>Piedraia</taxon>
    </lineage>
</organism>
<dbReference type="GO" id="GO:0016831">
    <property type="term" value="F:carboxy-lyase activity"/>
    <property type="evidence" value="ECO:0007669"/>
    <property type="project" value="UniProtKB-KW"/>
</dbReference>
<dbReference type="InterPro" id="IPR021115">
    <property type="entry name" value="Pyridoxal-P_BS"/>
</dbReference>
<feature type="region of interest" description="Disordered" evidence="9">
    <location>
        <begin position="623"/>
        <end position="695"/>
    </location>
</feature>
<name>A0A6A7C4L7_9PEZI</name>
<keyword evidence="10" id="KW-0808">Transferase</keyword>
<dbReference type="GO" id="GO:0003723">
    <property type="term" value="F:RNA binding"/>
    <property type="evidence" value="ECO:0007669"/>
    <property type="project" value="InterPro"/>
</dbReference>
<dbReference type="PROSITE" id="PS00392">
    <property type="entry name" value="DDC_GAD_HDC_YDC"/>
    <property type="match status" value="1"/>
</dbReference>
<dbReference type="InterPro" id="IPR015421">
    <property type="entry name" value="PyrdxlP-dep_Trfase_major"/>
</dbReference>
<feature type="compositionally biased region" description="Basic residues" evidence="9">
    <location>
        <begin position="1"/>
        <end position="14"/>
    </location>
</feature>
<dbReference type="Pfam" id="PF22493">
    <property type="entry name" value="PUF_NOP9"/>
    <property type="match status" value="1"/>
</dbReference>
<comment type="cofactor">
    <cofactor evidence="1 8">
        <name>pyridoxal 5'-phosphate</name>
        <dbReference type="ChEBI" id="CHEBI:597326"/>
    </cofactor>
</comment>
<keyword evidence="3" id="KW-0677">Repeat</keyword>
<dbReference type="Proteomes" id="UP000799421">
    <property type="component" value="Unassembled WGS sequence"/>
</dbReference>
<dbReference type="Gene3D" id="3.90.1150.170">
    <property type="match status" value="1"/>
</dbReference>
<dbReference type="InterPro" id="IPR011989">
    <property type="entry name" value="ARM-like"/>
</dbReference>
<sequence length="1184" mass="131797">MPQQHKKRGRRMKRTASERGEDASPVADGHRDVKRRKSSIDPRYLPDRRLVEFEQNQDVVQEDEAPEQEVAFFGQLDADEIEFFQRADEELAESSFENDEDKQAYLERVHKDMEGKELKIAQSQSCSRFMERIIQLSNVVQVKSLFQAFSENFAKLVTHRSASHCCETLFRRANDLLAEDEGESSIEQLLVTTMEELEKSIGYLITDQYASHTLRLLLLIFAGESLDSPKYMSQSGRKEHMAVARSNGPEAEPKSKTVSKSFDGALEKLLATSAASFDTPKLRALATHTHGGPTLSLLLRLELAHFGKQRGRQEDSILRKLLPDDAAQAEDDSATFVGSLVYDPIGSFLIEEIIQQAPAKTFKSLYKSVFKSRLVSWARNETAGYVVCRILERLGKDDLHEAHEMLIGSLAQLLNLNRVMVIRTLIDRCIAREIETQAIAAAITEAIQGPDDTFDLNRFLKFNQESAEPTPDVVKVHFNLLAQAMLLAPGSLNRIILDALSHTNNKTMLAMAADPIVSRTIQVALSTKHASIIERRKLIQHFYGQIGEMALGKYSSHVVDRIWDGTYGLAFIRERIAEEMAENEDAMRDSPSGSAVWHNWKMDLYQKRRKEWLVQSKKQAGNDGFQSFSEMEKKKTPLDLARERSAKKKEGDNENKKGRRRKAKSVETKQTVAGAASTCQGGSHRPSPHSKHDPPKIFYPHPKISNMSSIIEETTSLLTSVQSSILSFIQSASDPNPKSLIDPHPPAELDSLLNLNFPDHGLGKPGFLALMSHLHRYSVNTFHQGFLDKLYSSNNPVGLASDLLLSSLNTNLHVYQVSPALTVVEKRTARALAEMFGFKGQHAGGVSQPGGSAANQMSIVVARNVLFPETKRKGLGGRRFVVFTSRHGHYSLEKAAQMFGFGAEAVRGVEIDKGGRMRIDVLERMVIESKESGETPFYVNATAGTTVLGSYDPLEEIAGVCRRHGLWMHVDASWGGPVVFSDRGKEKLKGVELADSLTICPHKMLGIPVTCSFLLSKDLREVHQGMTLPAGYLFHEMEGEEVWDLADLTPQCGRRGDALKLALAWIYHGSEGFGKAVDQAFDTAAYLAELVKAREGFTLVSPDPPPCLQVCFYYRKRTAQAGSGWQDLNSRATEGICKGLVSKGFMVDYAPGEDGRFLRVVVNILTTRETVERLVDAVAECCTV</sequence>
<keyword evidence="6" id="KW-0456">Lyase</keyword>
<feature type="modified residue" description="N6-(pyridoxal phosphate)lysine" evidence="8">
    <location>
        <position position="1003"/>
    </location>
</feature>
<dbReference type="AlphaFoldDB" id="A0A6A7C4L7"/>
<evidence type="ECO:0000313" key="10">
    <source>
        <dbReference type="EMBL" id="KAF2862182.1"/>
    </source>
</evidence>
<evidence type="ECO:0000256" key="2">
    <source>
        <dbReference type="ARBA" id="ARBA00009533"/>
    </source>
</evidence>
<evidence type="ECO:0000256" key="3">
    <source>
        <dbReference type="ARBA" id="ARBA00022737"/>
    </source>
</evidence>
<dbReference type="InterPro" id="IPR015424">
    <property type="entry name" value="PyrdxlP-dep_Trfase"/>
</dbReference>
<feature type="compositionally biased region" description="Basic and acidic residues" evidence="9">
    <location>
        <begin position="630"/>
        <end position="656"/>
    </location>
</feature>
<dbReference type="PANTHER" id="PTHR45677:SF8">
    <property type="entry name" value="CYSTEINE SULFINIC ACID DECARBOXYLASE"/>
    <property type="match status" value="1"/>
</dbReference>
<dbReference type="EMBL" id="MU005967">
    <property type="protein sequence ID" value="KAF2862182.1"/>
    <property type="molecule type" value="Genomic_DNA"/>
</dbReference>
<evidence type="ECO:0000256" key="4">
    <source>
        <dbReference type="ARBA" id="ARBA00022793"/>
    </source>
</evidence>
<evidence type="ECO:0000256" key="1">
    <source>
        <dbReference type="ARBA" id="ARBA00001933"/>
    </source>
</evidence>
<dbReference type="SUPFAM" id="SSF53383">
    <property type="entry name" value="PLP-dependent transferases"/>
    <property type="match status" value="1"/>
</dbReference>
<dbReference type="PANTHER" id="PTHR45677">
    <property type="entry name" value="GLUTAMATE DECARBOXYLASE-RELATED"/>
    <property type="match status" value="1"/>
</dbReference>
<reference evidence="10" key="1">
    <citation type="journal article" date="2020" name="Stud. Mycol.">
        <title>101 Dothideomycetes genomes: a test case for predicting lifestyles and emergence of pathogens.</title>
        <authorList>
            <person name="Haridas S."/>
            <person name="Albert R."/>
            <person name="Binder M."/>
            <person name="Bloem J."/>
            <person name="Labutti K."/>
            <person name="Salamov A."/>
            <person name="Andreopoulos B."/>
            <person name="Baker S."/>
            <person name="Barry K."/>
            <person name="Bills G."/>
            <person name="Bluhm B."/>
            <person name="Cannon C."/>
            <person name="Castanera R."/>
            <person name="Culley D."/>
            <person name="Daum C."/>
            <person name="Ezra D."/>
            <person name="Gonzalez J."/>
            <person name="Henrissat B."/>
            <person name="Kuo A."/>
            <person name="Liang C."/>
            <person name="Lipzen A."/>
            <person name="Lutzoni F."/>
            <person name="Magnuson J."/>
            <person name="Mondo S."/>
            <person name="Nolan M."/>
            <person name="Ohm R."/>
            <person name="Pangilinan J."/>
            <person name="Park H.-J."/>
            <person name="Ramirez L."/>
            <person name="Alfaro M."/>
            <person name="Sun H."/>
            <person name="Tritt A."/>
            <person name="Yoshinaga Y."/>
            <person name="Zwiers L.-H."/>
            <person name="Turgeon B."/>
            <person name="Goodwin S."/>
            <person name="Spatafora J."/>
            <person name="Crous P."/>
            <person name="Grigoriev I."/>
        </authorList>
    </citation>
    <scope>NUCLEOTIDE SEQUENCE</scope>
    <source>
        <strain evidence="10">CBS 480.64</strain>
    </source>
</reference>
<evidence type="ECO:0000313" key="11">
    <source>
        <dbReference type="Proteomes" id="UP000799421"/>
    </source>
</evidence>
<dbReference type="InterPro" id="IPR016024">
    <property type="entry name" value="ARM-type_fold"/>
</dbReference>
<gene>
    <name evidence="10" type="ORF">K470DRAFT_243815</name>
</gene>
<dbReference type="SUPFAM" id="SSF48371">
    <property type="entry name" value="ARM repeat"/>
    <property type="match status" value="1"/>
</dbReference>
<evidence type="ECO:0000256" key="6">
    <source>
        <dbReference type="ARBA" id="ARBA00023239"/>
    </source>
</evidence>
<protein>
    <submittedName>
        <fullName evidence="10">PLP-dependent transferase</fullName>
    </submittedName>
</protein>
<dbReference type="OrthoDB" id="392571at2759"/>
<keyword evidence="5 8" id="KW-0663">Pyridoxal phosphate</keyword>
<evidence type="ECO:0000256" key="5">
    <source>
        <dbReference type="ARBA" id="ARBA00022898"/>
    </source>
</evidence>
<keyword evidence="4" id="KW-0210">Decarboxylase</keyword>
<dbReference type="GO" id="GO:0016740">
    <property type="term" value="F:transferase activity"/>
    <property type="evidence" value="ECO:0007669"/>
    <property type="project" value="UniProtKB-KW"/>
</dbReference>
<dbReference type="GO" id="GO:0019752">
    <property type="term" value="P:carboxylic acid metabolic process"/>
    <property type="evidence" value="ECO:0007669"/>
    <property type="project" value="InterPro"/>
</dbReference>